<sequence>MDLSMSEIKAFNATVKCGNYTRAAADLGVSQPAITVQIRKLEARFDSALFERVNNGVRLTATGQALYKITRQYPDLELSIKALAQPGAASQPVVRVATASPLIFMPLFAAFYQHYPDATLNITSGTTNECREMLHEREVDIGLYPAAKEEKGISRLSYHSHCLTAVVPHNHELANLPTVSVQQLADYPLIYSRSNAYTQYLVDKAFTGCDVEPKHHIHMDSRYDTCEAVVYGLGIGFALENDVRPDPRYRMVRVAESDEEVVEHVVWLKSRSAMPGIRNFVDVAIQTRSSALSG</sequence>
<dbReference type="PANTHER" id="PTHR30346">
    <property type="entry name" value="TRANSCRIPTIONAL DUAL REGULATOR HCAR-RELATED"/>
    <property type="match status" value="1"/>
</dbReference>
<dbReference type="PANTHER" id="PTHR30346:SF28">
    <property type="entry name" value="HTH-TYPE TRANSCRIPTIONAL REGULATOR CYNR"/>
    <property type="match status" value="1"/>
</dbReference>
<dbReference type="InterPro" id="IPR005119">
    <property type="entry name" value="LysR_subst-bd"/>
</dbReference>
<dbReference type="GO" id="GO:0003700">
    <property type="term" value="F:DNA-binding transcription factor activity"/>
    <property type="evidence" value="ECO:0007669"/>
    <property type="project" value="InterPro"/>
</dbReference>
<dbReference type="Proteomes" id="UP000282818">
    <property type="component" value="Unassembled WGS sequence"/>
</dbReference>
<dbReference type="Gene3D" id="1.10.10.10">
    <property type="entry name" value="Winged helix-like DNA-binding domain superfamily/Winged helix DNA-binding domain"/>
    <property type="match status" value="1"/>
</dbReference>
<evidence type="ECO:0000313" key="7">
    <source>
        <dbReference type="Proteomes" id="UP000282818"/>
    </source>
</evidence>
<evidence type="ECO:0000256" key="3">
    <source>
        <dbReference type="ARBA" id="ARBA00023125"/>
    </source>
</evidence>
<comment type="caution">
    <text evidence="6">The sequence shown here is derived from an EMBL/GenBank/DDBJ whole genome shotgun (WGS) entry which is preliminary data.</text>
</comment>
<dbReference type="Pfam" id="PF03466">
    <property type="entry name" value="LysR_substrate"/>
    <property type="match status" value="1"/>
</dbReference>
<evidence type="ECO:0000256" key="4">
    <source>
        <dbReference type="ARBA" id="ARBA00023163"/>
    </source>
</evidence>
<dbReference type="AlphaFoldDB" id="A0A437Q888"/>
<dbReference type="PRINTS" id="PR00039">
    <property type="entry name" value="HTHLYSR"/>
</dbReference>
<dbReference type="CDD" id="cd05466">
    <property type="entry name" value="PBP2_LTTR_substrate"/>
    <property type="match status" value="1"/>
</dbReference>
<dbReference type="GO" id="GO:0032993">
    <property type="term" value="C:protein-DNA complex"/>
    <property type="evidence" value="ECO:0007669"/>
    <property type="project" value="TreeGrafter"/>
</dbReference>
<dbReference type="PROSITE" id="PS50931">
    <property type="entry name" value="HTH_LYSR"/>
    <property type="match status" value="1"/>
</dbReference>
<accession>A0A437Q888</accession>
<dbReference type="Gene3D" id="3.40.190.290">
    <property type="match status" value="1"/>
</dbReference>
<evidence type="ECO:0000256" key="1">
    <source>
        <dbReference type="ARBA" id="ARBA00009437"/>
    </source>
</evidence>
<evidence type="ECO:0000259" key="5">
    <source>
        <dbReference type="PROSITE" id="PS50931"/>
    </source>
</evidence>
<evidence type="ECO:0000313" key="6">
    <source>
        <dbReference type="EMBL" id="RVU30720.1"/>
    </source>
</evidence>
<keyword evidence="7" id="KW-1185">Reference proteome</keyword>
<keyword evidence="2" id="KW-0805">Transcription regulation</keyword>
<gene>
    <name evidence="6" type="ORF">EOE65_10430</name>
</gene>
<keyword evidence="3" id="KW-0238">DNA-binding</keyword>
<dbReference type="InterPro" id="IPR036388">
    <property type="entry name" value="WH-like_DNA-bd_sf"/>
</dbReference>
<keyword evidence="4" id="KW-0804">Transcription</keyword>
<dbReference type="EMBL" id="SACQ01000004">
    <property type="protein sequence ID" value="RVU30720.1"/>
    <property type="molecule type" value="Genomic_DNA"/>
</dbReference>
<dbReference type="Pfam" id="PF00126">
    <property type="entry name" value="HTH_1"/>
    <property type="match status" value="1"/>
</dbReference>
<organism evidence="6 7">
    <name type="scientific">Neptunomonas marina</name>
    <dbReference type="NCBI Taxonomy" id="1815562"/>
    <lineage>
        <taxon>Bacteria</taxon>
        <taxon>Pseudomonadati</taxon>
        <taxon>Pseudomonadota</taxon>
        <taxon>Gammaproteobacteria</taxon>
        <taxon>Oceanospirillales</taxon>
        <taxon>Oceanospirillaceae</taxon>
        <taxon>Neptunomonas</taxon>
    </lineage>
</organism>
<dbReference type="SUPFAM" id="SSF53850">
    <property type="entry name" value="Periplasmic binding protein-like II"/>
    <property type="match status" value="1"/>
</dbReference>
<reference evidence="6 7" key="1">
    <citation type="submission" date="2019-01" db="EMBL/GenBank/DDBJ databases">
        <authorList>
            <person name="Chen W.-M."/>
        </authorList>
    </citation>
    <scope>NUCLEOTIDE SEQUENCE [LARGE SCALE GENOMIC DNA]</scope>
    <source>
        <strain evidence="6 7">HPM-16</strain>
    </source>
</reference>
<dbReference type="InterPro" id="IPR036390">
    <property type="entry name" value="WH_DNA-bd_sf"/>
</dbReference>
<dbReference type="RefSeq" id="WP_127694256.1">
    <property type="nucleotide sequence ID" value="NZ_SACQ01000004.1"/>
</dbReference>
<dbReference type="GO" id="GO:0003677">
    <property type="term" value="F:DNA binding"/>
    <property type="evidence" value="ECO:0007669"/>
    <property type="project" value="UniProtKB-KW"/>
</dbReference>
<feature type="domain" description="HTH lysR-type" evidence="5">
    <location>
        <begin position="1"/>
        <end position="60"/>
    </location>
</feature>
<protein>
    <submittedName>
        <fullName evidence="6">LysR family transcriptional regulator</fullName>
    </submittedName>
</protein>
<dbReference type="SUPFAM" id="SSF46785">
    <property type="entry name" value="Winged helix' DNA-binding domain"/>
    <property type="match status" value="1"/>
</dbReference>
<proteinExistence type="inferred from homology"/>
<dbReference type="InterPro" id="IPR000847">
    <property type="entry name" value="LysR_HTH_N"/>
</dbReference>
<comment type="similarity">
    <text evidence="1">Belongs to the LysR transcriptional regulatory family.</text>
</comment>
<evidence type="ECO:0000256" key="2">
    <source>
        <dbReference type="ARBA" id="ARBA00023015"/>
    </source>
</evidence>
<name>A0A437Q888_9GAMM</name>